<gene>
    <name evidence="8" type="primary">100640546</name>
</gene>
<evidence type="ECO:0000259" key="7">
    <source>
        <dbReference type="Pfam" id="PF03725"/>
    </source>
</evidence>
<dbReference type="InterPro" id="IPR050080">
    <property type="entry name" value="RNase_PH"/>
</dbReference>
<dbReference type="InParanoid" id="A0A1X7ULB5"/>
<dbReference type="EnsemblMetazoa" id="XM_011406496.2">
    <property type="protein sequence ID" value="XP_011404798.2"/>
    <property type="gene ID" value="LOC100640546"/>
</dbReference>
<comment type="subcellular location">
    <subcellularLocation>
        <location evidence="1">Nucleus</location>
    </subcellularLocation>
</comment>
<comment type="similarity">
    <text evidence="2">Belongs to the RNase PH family.</text>
</comment>
<keyword evidence="3" id="KW-0698">rRNA processing</keyword>
<protein>
    <submittedName>
        <fullName evidence="8">Uncharacterized protein</fullName>
    </submittedName>
</protein>
<dbReference type="InterPro" id="IPR036345">
    <property type="entry name" value="ExoRNase_PH_dom2_sf"/>
</dbReference>
<dbReference type="PANTHER" id="PTHR11953">
    <property type="entry name" value="EXOSOME COMPLEX COMPONENT"/>
    <property type="match status" value="1"/>
</dbReference>
<name>A0A1X7ULB5_AMPQE</name>
<dbReference type="PANTHER" id="PTHR11953:SF1">
    <property type="entry name" value="EXOSOME COMPLEX COMPONENT RRP46"/>
    <property type="match status" value="1"/>
</dbReference>
<keyword evidence="5" id="KW-0539">Nucleus</keyword>
<dbReference type="Proteomes" id="UP000007879">
    <property type="component" value="Unassembled WGS sequence"/>
</dbReference>
<keyword evidence="4" id="KW-0271">Exosome</keyword>
<evidence type="ECO:0000313" key="9">
    <source>
        <dbReference type="Proteomes" id="UP000007879"/>
    </source>
</evidence>
<evidence type="ECO:0000256" key="5">
    <source>
        <dbReference type="ARBA" id="ARBA00023242"/>
    </source>
</evidence>
<dbReference type="EnsemblMetazoa" id="Aqu2.1.28222_001">
    <property type="protein sequence ID" value="Aqu2.1.28222_001"/>
    <property type="gene ID" value="Aqu2.1.28222"/>
</dbReference>
<evidence type="ECO:0000256" key="3">
    <source>
        <dbReference type="ARBA" id="ARBA00022552"/>
    </source>
</evidence>
<feature type="domain" description="Exoribonuclease phosphorolytic" evidence="7">
    <location>
        <begin position="138"/>
        <end position="199"/>
    </location>
</feature>
<proteinExistence type="inferred from homology"/>
<evidence type="ECO:0000256" key="4">
    <source>
        <dbReference type="ARBA" id="ARBA00022835"/>
    </source>
</evidence>
<sequence length="222" mass="24172">MNIIRHVVTMEVKSRGIECELGIITRADGSAQVKQGNTIVTCGVYGPVEAKSAREKVDKAVVEVIVKSETGLPGPYEKELELLMSSCCETMILTHLHPHTAISVSIQIQSDNGSVIVCMVHALCCSLLDACLPLKTTFSAIKCAFLSDGSMLTDPTTQQEETATSQLTYIIDRKGKLVASHATGSFDTEEYIKGLSVASSTAVHRTDFYRETISRKMSRIKQ</sequence>
<dbReference type="GO" id="GO:0006364">
    <property type="term" value="P:rRNA processing"/>
    <property type="evidence" value="ECO:0007669"/>
    <property type="project" value="UniProtKB-KW"/>
</dbReference>
<accession>A0A1X7ULB5</accession>
<dbReference type="Pfam" id="PF03725">
    <property type="entry name" value="RNase_PH_C"/>
    <property type="match status" value="1"/>
</dbReference>
<dbReference type="GO" id="GO:0000177">
    <property type="term" value="C:cytoplasmic exosome (RNase complex)"/>
    <property type="evidence" value="ECO:0007669"/>
    <property type="project" value="TreeGrafter"/>
</dbReference>
<dbReference type="GO" id="GO:0003723">
    <property type="term" value="F:RNA binding"/>
    <property type="evidence" value="ECO:0007669"/>
    <property type="project" value="TreeGrafter"/>
</dbReference>
<dbReference type="GO" id="GO:0016075">
    <property type="term" value="P:rRNA catabolic process"/>
    <property type="evidence" value="ECO:0007669"/>
    <property type="project" value="TreeGrafter"/>
</dbReference>
<organism evidence="8">
    <name type="scientific">Amphimedon queenslandica</name>
    <name type="common">Sponge</name>
    <dbReference type="NCBI Taxonomy" id="400682"/>
    <lineage>
        <taxon>Eukaryota</taxon>
        <taxon>Metazoa</taxon>
        <taxon>Porifera</taxon>
        <taxon>Demospongiae</taxon>
        <taxon>Heteroscleromorpha</taxon>
        <taxon>Haplosclerida</taxon>
        <taxon>Niphatidae</taxon>
        <taxon>Amphimedon</taxon>
    </lineage>
</organism>
<dbReference type="Gene3D" id="3.30.230.70">
    <property type="entry name" value="GHMP Kinase, N-terminal domain"/>
    <property type="match status" value="1"/>
</dbReference>
<dbReference type="AlphaFoldDB" id="A0A1X7ULB5"/>
<dbReference type="InterPro" id="IPR001247">
    <property type="entry name" value="ExoRNase_PH_dom1"/>
</dbReference>
<reference evidence="8" key="2">
    <citation type="submission" date="2017-05" db="UniProtKB">
        <authorList>
            <consortium name="EnsemblMetazoa"/>
        </authorList>
    </citation>
    <scope>IDENTIFICATION</scope>
</reference>
<evidence type="ECO:0000259" key="6">
    <source>
        <dbReference type="Pfam" id="PF01138"/>
    </source>
</evidence>
<dbReference type="InterPro" id="IPR015847">
    <property type="entry name" value="ExoRNase_PH_dom2"/>
</dbReference>
<dbReference type="InterPro" id="IPR020568">
    <property type="entry name" value="Ribosomal_Su5_D2-typ_SF"/>
</dbReference>
<dbReference type="KEGG" id="aqu:100640546"/>
<keyword evidence="9" id="KW-1185">Reference proteome</keyword>
<dbReference type="STRING" id="400682.A0A1X7ULB5"/>
<dbReference type="GO" id="GO:0000176">
    <property type="term" value="C:nuclear exosome (RNase complex)"/>
    <property type="evidence" value="ECO:0007669"/>
    <property type="project" value="TreeGrafter"/>
</dbReference>
<dbReference type="GO" id="GO:0071028">
    <property type="term" value="P:nuclear mRNA surveillance"/>
    <property type="evidence" value="ECO:0007669"/>
    <property type="project" value="TreeGrafter"/>
</dbReference>
<evidence type="ECO:0000313" key="8">
    <source>
        <dbReference type="EnsemblMetazoa" id="Aqu2.1.28222_001"/>
    </source>
</evidence>
<feature type="domain" description="Exoribonuclease phosphorolytic" evidence="6">
    <location>
        <begin position="14"/>
        <end position="133"/>
    </location>
</feature>
<dbReference type="GO" id="GO:0034475">
    <property type="term" value="P:U4 snRNA 3'-end processing"/>
    <property type="evidence" value="ECO:0007669"/>
    <property type="project" value="TreeGrafter"/>
</dbReference>
<dbReference type="eggNOG" id="KOG1069">
    <property type="taxonomic scope" value="Eukaryota"/>
</dbReference>
<dbReference type="SUPFAM" id="SSF54211">
    <property type="entry name" value="Ribosomal protein S5 domain 2-like"/>
    <property type="match status" value="1"/>
</dbReference>
<dbReference type="Pfam" id="PF01138">
    <property type="entry name" value="RNase_PH"/>
    <property type="match status" value="1"/>
</dbReference>
<dbReference type="GO" id="GO:0005730">
    <property type="term" value="C:nucleolus"/>
    <property type="evidence" value="ECO:0007669"/>
    <property type="project" value="TreeGrafter"/>
</dbReference>
<dbReference type="GO" id="GO:0071051">
    <property type="term" value="P:poly(A)-dependent snoRNA 3'-end processing"/>
    <property type="evidence" value="ECO:0007669"/>
    <property type="project" value="TreeGrafter"/>
</dbReference>
<dbReference type="CDD" id="cd11372">
    <property type="entry name" value="RNase_PH_RRP46"/>
    <property type="match status" value="1"/>
</dbReference>
<dbReference type="SUPFAM" id="SSF55666">
    <property type="entry name" value="Ribonuclease PH domain 2-like"/>
    <property type="match status" value="1"/>
</dbReference>
<evidence type="ECO:0000256" key="1">
    <source>
        <dbReference type="ARBA" id="ARBA00004123"/>
    </source>
</evidence>
<evidence type="ECO:0000256" key="2">
    <source>
        <dbReference type="ARBA" id="ARBA00006678"/>
    </source>
</evidence>
<reference evidence="9" key="1">
    <citation type="journal article" date="2010" name="Nature">
        <title>The Amphimedon queenslandica genome and the evolution of animal complexity.</title>
        <authorList>
            <person name="Srivastava M."/>
            <person name="Simakov O."/>
            <person name="Chapman J."/>
            <person name="Fahey B."/>
            <person name="Gauthier M.E."/>
            <person name="Mitros T."/>
            <person name="Richards G.S."/>
            <person name="Conaco C."/>
            <person name="Dacre M."/>
            <person name="Hellsten U."/>
            <person name="Larroux C."/>
            <person name="Putnam N.H."/>
            <person name="Stanke M."/>
            <person name="Adamska M."/>
            <person name="Darling A."/>
            <person name="Degnan S.M."/>
            <person name="Oakley T.H."/>
            <person name="Plachetzki D.C."/>
            <person name="Zhai Y."/>
            <person name="Adamski M."/>
            <person name="Calcino A."/>
            <person name="Cummins S.F."/>
            <person name="Goodstein D.M."/>
            <person name="Harris C."/>
            <person name="Jackson D.J."/>
            <person name="Leys S.P."/>
            <person name="Shu S."/>
            <person name="Woodcroft B.J."/>
            <person name="Vervoort M."/>
            <person name="Kosik K.S."/>
            <person name="Manning G."/>
            <person name="Degnan B.M."/>
            <person name="Rokhsar D.S."/>
        </authorList>
    </citation>
    <scope>NUCLEOTIDE SEQUENCE [LARGE SCALE GENOMIC DNA]</scope>
</reference>
<dbReference type="InterPro" id="IPR027408">
    <property type="entry name" value="PNPase/RNase_PH_dom_sf"/>
</dbReference>
<dbReference type="OrthoDB" id="27298at2759"/>